<dbReference type="InterPro" id="IPR026444">
    <property type="entry name" value="Secre_tail"/>
</dbReference>
<dbReference type="Proteomes" id="UP000272428">
    <property type="component" value="Unassembled WGS sequence"/>
</dbReference>
<name>A0A495SAT4_9FLAO</name>
<evidence type="ECO:0000256" key="2">
    <source>
        <dbReference type="SAM" id="SignalP"/>
    </source>
</evidence>
<feature type="signal peptide" evidence="2">
    <location>
        <begin position="1"/>
        <end position="23"/>
    </location>
</feature>
<dbReference type="EMBL" id="RBXB01000003">
    <property type="protein sequence ID" value="RKS96621.1"/>
    <property type="molecule type" value="Genomic_DNA"/>
</dbReference>
<dbReference type="InterPro" id="IPR058515">
    <property type="entry name" value="DUF8202"/>
</dbReference>
<evidence type="ECO:0000259" key="3">
    <source>
        <dbReference type="Pfam" id="PF26628"/>
    </source>
</evidence>
<dbReference type="Pfam" id="PF26628">
    <property type="entry name" value="DUF8202"/>
    <property type="match status" value="1"/>
</dbReference>
<evidence type="ECO:0000313" key="5">
    <source>
        <dbReference type="Proteomes" id="UP000272428"/>
    </source>
</evidence>
<organism evidence="4 5">
    <name type="scientific">Chryseobacterium defluvii</name>
    <dbReference type="NCBI Taxonomy" id="160396"/>
    <lineage>
        <taxon>Bacteria</taxon>
        <taxon>Pseudomonadati</taxon>
        <taxon>Bacteroidota</taxon>
        <taxon>Flavobacteriia</taxon>
        <taxon>Flavobacteriales</taxon>
        <taxon>Weeksellaceae</taxon>
        <taxon>Chryseobacterium group</taxon>
        <taxon>Chryseobacterium</taxon>
    </lineage>
</organism>
<protein>
    <submittedName>
        <fullName evidence="4">Putative secreted protein (Por secretion system target)</fullName>
    </submittedName>
</protein>
<sequence length="458" mass="52493">MSKSLGHKTVALLVLLCSFSAYSQLVGSDVQIWEKSNPTLRESGVSKENILNFHYGIKDKLLKKYIKHSKNKSHTLSLVHTSKEDEKIWENEGRKISLSNYIYEKKEESGNVKIRKRPSIFTFTGNAENPNGKPDSIKIKLEDRNLYEMIFIPRKARKMDLNKIHSYLSIKYGISLEKGKYYGSDEKVIWDPDKHKDFKYRPTGLGRDDGNELYQKQSCNQEDLFLTIGKTDIKKTNAENTSLFDHNNFVMWSDDNKSMTMKADGNFKVLERSWEINFIGSTVPKSDYKVRVDKKIINPDSLPSVYWMFLKNSGGELTKVQGVENENYIDFSKVDFYKDKEGELNHFTFAISPLRDAKENGQINSGSSSVNENQISLDVDQIVLYPNPVKKGQNFTVKFPEMENLAISIYDGGGRLIKLEKINHNSRSYSSSLNIQSSYLISVTQNGKVIKTFKLIVD</sequence>
<dbReference type="NCBIfam" id="TIGR04183">
    <property type="entry name" value="Por_Secre_tail"/>
    <property type="match status" value="1"/>
</dbReference>
<dbReference type="OrthoDB" id="2582440at2"/>
<proteinExistence type="predicted"/>
<feature type="domain" description="DUF8202" evidence="3">
    <location>
        <begin position="161"/>
        <end position="323"/>
    </location>
</feature>
<keyword evidence="5" id="KW-1185">Reference proteome</keyword>
<accession>A0A495SAT4</accession>
<reference evidence="4 5" key="1">
    <citation type="submission" date="2018-10" db="EMBL/GenBank/DDBJ databases">
        <title>Genomic Encyclopedia of Archaeal and Bacterial Type Strains, Phase II (KMG-II): from individual species to whole genera.</title>
        <authorList>
            <person name="Goeker M."/>
        </authorList>
    </citation>
    <scope>NUCLEOTIDE SEQUENCE [LARGE SCALE GENOMIC DNA]</scope>
    <source>
        <strain evidence="4 5">DSM 14219</strain>
    </source>
</reference>
<gene>
    <name evidence="4" type="ORF">BCF58_3052</name>
</gene>
<comment type="caution">
    <text evidence="4">The sequence shown here is derived from an EMBL/GenBank/DDBJ whole genome shotgun (WGS) entry which is preliminary data.</text>
</comment>
<dbReference type="AlphaFoldDB" id="A0A495SAT4"/>
<evidence type="ECO:0000256" key="1">
    <source>
        <dbReference type="ARBA" id="ARBA00022729"/>
    </source>
</evidence>
<dbReference type="RefSeq" id="WP_121462612.1">
    <property type="nucleotide sequence ID" value="NZ_RBXB01000003.1"/>
</dbReference>
<evidence type="ECO:0000313" key="4">
    <source>
        <dbReference type="EMBL" id="RKS96621.1"/>
    </source>
</evidence>
<feature type="chain" id="PRO_5019737197" evidence="2">
    <location>
        <begin position="24"/>
        <end position="458"/>
    </location>
</feature>
<keyword evidence="1 2" id="KW-0732">Signal</keyword>